<evidence type="ECO:0000256" key="5">
    <source>
        <dbReference type="ARBA" id="ARBA00023136"/>
    </source>
</evidence>
<dbReference type="InterPro" id="IPR051617">
    <property type="entry name" value="UNC-93-like_regulator"/>
</dbReference>
<protein>
    <recommendedName>
        <fullName evidence="7">UNC93-like protein MFSD11</fullName>
    </recommendedName>
    <alternativeName>
        <fullName evidence="8">Major facilitator superfamily domain-containing protein 11</fullName>
    </alternativeName>
</protein>
<evidence type="ECO:0000256" key="8">
    <source>
        <dbReference type="ARBA" id="ARBA00041910"/>
    </source>
</evidence>
<feature type="transmembrane region" description="Helical" evidence="9">
    <location>
        <begin position="85"/>
        <end position="102"/>
    </location>
</feature>
<evidence type="ECO:0000256" key="7">
    <source>
        <dbReference type="ARBA" id="ARBA00040302"/>
    </source>
</evidence>
<evidence type="ECO:0000256" key="2">
    <source>
        <dbReference type="ARBA" id="ARBA00009172"/>
    </source>
</evidence>
<feature type="transmembrane region" description="Helical" evidence="9">
    <location>
        <begin position="34"/>
        <end position="55"/>
    </location>
</feature>
<dbReference type="Pfam" id="PF05978">
    <property type="entry name" value="UNC-93"/>
    <property type="match status" value="1"/>
</dbReference>
<organism evidence="10 11">
    <name type="scientific">Acanthosepion pharaonis</name>
    <name type="common">Pharaoh cuttlefish</name>
    <name type="synonym">Sepia pharaonis</name>
    <dbReference type="NCBI Taxonomy" id="158019"/>
    <lineage>
        <taxon>Eukaryota</taxon>
        <taxon>Metazoa</taxon>
        <taxon>Spiralia</taxon>
        <taxon>Lophotrochozoa</taxon>
        <taxon>Mollusca</taxon>
        <taxon>Cephalopoda</taxon>
        <taxon>Coleoidea</taxon>
        <taxon>Decapodiformes</taxon>
        <taxon>Sepiida</taxon>
        <taxon>Sepiina</taxon>
        <taxon>Sepiidae</taxon>
        <taxon>Acanthosepion</taxon>
    </lineage>
</organism>
<dbReference type="InterPro" id="IPR010291">
    <property type="entry name" value="Ion_channel_UNC-93"/>
</dbReference>
<keyword evidence="4 9" id="KW-1133">Transmembrane helix</keyword>
<evidence type="ECO:0000256" key="6">
    <source>
        <dbReference type="ARBA" id="ARBA00023180"/>
    </source>
</evidence>
<comment type="subcellular location">
    <subcellularLocation>
        <location evidence="1">Membrane</location>
        <topology evidence="1">Multi-pass membrane protein</topology>
    </subcellularLocation>
</comment>
<feature type="transmembrane region" description="Helical" evidence="9">
    <location>
        <begin position="155"/>
        <end position="175"/>
    </location>
</feature>
<feature type="transmembrane region" description="Helical" evidence="9">
    <location>
        <begin position="286"/>
        <end position="307"/>
    </location>
</feature>
<dbReference type="PANTHER" id="PTHR23294">
    <property type="entry name" value="ET TRANSLATION PRODUCT-RELATED"/>
    <property type="match status" value="1"/>
</dbReference>
<gene>
    <name evidence="10" type="ORF">SPHA_264</name>
</gene>
<dbReference type="InterPro" id="IPR036259">
    <property type="entry name" value="MFS_trans_sf"/>
</dbReference>
<dbReference type="PANTHER" id="PTHR23294:SF0">
    <property type="entry name" value="UNC93-LIKE PROTEIN MFSD11"/>
    <property type="match status" value="1"/>
</dbReference>
<feature type="transmembrane region" description="Helical" evidence="9">
    <location>
        <begin position="358"/>
        <end position="380"/>
    </location>
</feature>
<sequence>MLVFTAFQTTSMVQKSVLDGAKSESNGTFNGDGYVSLGIIYTLLAFGNWIAPVIIMYIGAKWCMVAGAVTYLLFILQFLKPMEWALYLGSCILGFGAAIIWTGQGTFLTQNSNSDTMARNSGIFWALLQFSLLWGNVYSYTTLRGDFTITAEKRMHLFIGLGGACAVGLLCMFLLRTKASFTRDSEMEDLETVTPPSVKETFFKSFKLIRTRTMLLLLFPFIYTGLELTFFSGIYGTCIANNIHFGKDAKGLIGISGIIIGAGEILGGVVFGIFGKWTNRFGKDPFILMGFVVHMLAFYLIFLNIPFDAPYQESQRGTFIESSVILAMVCSFLLGLGDSIYNTQIYSIIGSVYPNDSAPAFAIFKFAQSLAAAICFVYSLKLTLEWQLLILVLTGTIASFSFFKVEWDIYRQTKVRDSEQLSALERNNEDDGYSHQPRIYSAPYTDTEFLGDSNHSRILLKEMSNKNLLM</sequence>
<name>A0A812AJQ7_ACAPH</name>
<keyword evidence="11" id="KW-1185">Reference proteome</keyword>
<dbReference type="GO" id="GO:0016020">
    <property type="term" value="C:membrane"/>
    <property type="evidence" value="ECO:0007669"/>
    <property type="project" value="UniProtKB-SubCell"/>
</dbReference>
<keyword evidence="3 9" id="KW-0812">Transmembrane</keyword>
<feature type="transmembrane region" description="Helical" evidence="9">
    <location>
        <begin position="255"/>
        <end position="274"/>
    </location>
</feature>
<evidence type="ECO:0000313" key="11">
    <source>
        <dbReference type="Proteomes" id="UP000597762"/>
    </source>
</evidence>
<feature type="transmembrane region" description="Helical" evidence="9">
    <location>
        <begin position="386"/>
        <end position="405"/>
    </location>
</feature>
<dbReference type="AlphaFoldDB" id="A0A812AJQ7"/>
<comment type="caution">
    <text evidence="10">The sequence shown here is derived from an EMBL/GenBank/DDBJ whole genome shotgun (WGS) entry which is preliminary data.</text>
</comment>
<accession>A0A812AJQ7</accession>
<evidence type="ECO:0000256" key="4">
    <source>
        <dbReference type="ARBA" id="ARBA00022989"/>
    </source>
</evidence>
<dbReference type="Proteomes" id="UP000597762">
    <property type="component" value="Unassembled WGS sequence"/>
</dbReference>
<proteinExistence type="inferred from homology"/>
<feature type="transmembrane region" description="Helical" evidence="9">
    <location>
        <begin position="123"/>
        <end position="143"/>
    </location>
</feature>
<evidence type="ECO:0000313" key="10">
    <source>
        <dbReference type="EMBL" id="CAE1138752.1"/>
    </source>
</evidence>
<evidence type="ECO:0000256" key="3">
    <source>
        <dbReference type="ARBA" id="ARBA00022692"/>
    </source>
</evidence>
<evidence type="ECO:0000256" key="1">
    <source>
        <dbReference type="ARBA" id="ARBA00004141"/>
    </source>
</evidence>
<reference evidence="10" key="1">
    <citation type="submission" date="2021-01" db="EMBL/GenBank/DDBJ databases">
        <authorList>
            <person name="Li R."/>
            <person name="Bekaert M."/>
        </authorList>
    </citation>
    <scope>NUCLEOTIDE SEQUENCE</scope>
    <source>
        <strain evidence="10">Farmed</strain>
    </source>
</reference>
<comment type="similarity">
    <text evidence="2">Belongs to the unc-93 family.</text>
</comment>
<dbReference type="SUPFAM" id="SSF103473">
    <property type="entry name" value="MFS general substrate transporter"/>
    <property type="match status" value="1"/>
</dbReference>
<feature type="transmembrane region" description="Helical" evidence="9">
    <location>
        <begin position="319"/>
        <end position="337"/>
    </location>
</feature>
<dbReference type="OrthoDB" id="196103at2759"/>
<feature type="transmembrane region" description="Helical" evidence="9">
    <location>
        <begin position="214"/>
        <end position="235"/>
    </location>
</feature>
<keyword evidence="6" id="KW-0325">Glycoprotein</keyword>
<dbReference type="EMBL" id="CAHIKZ030000003">
    <property type="protein sequence ID" value="CAE1138752.1"/>
    <property type="molecule type" value="Genomic_DNA"/>
</dbReference>
<feature type="transmembrane region" description="Helical" evidence="9">
    <location>
        <begin position="62"/>
        <end position="79"/>
    </location>
</feature>
<evidence type="ECO:0000256" key="9">
    <source>
        <dbReference type="SAM" id="Phobius"/>
    </source>
</evidence>
<dbReference type="Gene3D" id="1.20.1250.20">
    <property type="entry name" value="MFS general substrate transporter like domains"/>
    <property type="match status" value="2"/>
</dbReference>
<keyword evidence="5 9" id="KW-0472">Membrane</keyword>